<evidence type="ECO:0000313" key="2">
    <source>
        <dbReference type="EMBL" id="GBP49254.1"/>
    </source>
</evidence>
<dbReference type="AlphaFoldDB" id="A0A4C1WGH8"/>
<protein>
    <submittedName>
        <fullName evidence="2">Uncharacterized protein</fullName>
    </submittedName>
</protein>
<sequence length="116" mass="13531">MLHKIRLVAKPLRNIASKSLTRRKSEGAQRTRRRGGGVGARPSRATCQYIKWHYRLRNWRKVTRSRKRPPARPARAARPDLVTKTTLRRFAGEIRCGRLFFILFRRIPIAVKINGC</sequence>
<dbReference type="EMBL" id="BGZK01000541">
    <property type="protein sequence ID" value="GBP49254.1"/>
    <property type="molecule type" value="Genomic_DNA"/>
</dbReference>
<dbReference type="Proteomes" id="UP000299102">
    <property type="component" value="Unassembled WGS sequence"/>
</dbReference>
<accession>A0A4C1WGH8</accession>
<keyword evidence="3" id="KW-1185">Reference proteome</keyword>
<evidence type="ECO:0000313" key="3">
    <source>
        <dbReference type="Proteomes" id="UP000299102"/>
    </source>
</evidence>
<organism evidence="2 3">
    <name type="scientific">Eumeta variegata</name>
    <name type="common">Bagworm moth</name>
    <name type="synonym">Eumeta japonica</name>
    <dbReference type="NCBI Taxonomy" id="151549"/>
    <lineage>
        <taxon>Eukaryota</taxon>
        <taxon>Metazoa</taxon>
        <taxon>Ecdysozoa</taxon>
        <taxon>Arthropoda</taxon>
        <taxon>Hexapoda</taxon>
        <taxon>Insecta</taxon>
        <taxon>Pterygota</taxon>
        <taxon>Neoptera</taxon>
        <taxon>Endopterygota</taxon>
        <taxon>Lepidoptera</taxon>
        <taxon>Glossata</taxon>
        <taxon>Ditrysia</taxon>
        <taxon>Tineoidea</taxon>
        <taxon>Psychidae</taxon>
        <taxon>Oiketicinae</taxon>
        <taxon>Eumeta</taxon>
    </lineage>
</organism>
<gene>
    <name evidence="2" type="ORF">EVAR_102197_1</name>
</gene>
<name>A0A4C1WGH8_EUMVA</name>
<reference evidence="2 3" key="1">
    <citation type="journal article" date="2019" name="Commun. Biol.">
        <title>The bagworm genome reveals a unique fibroin gene that provides high tensile strength.</title>
        <authorList>
            <person name="Kono N."/>
            <person name="Nakamura H."/>
            <person name="Ohtoshi R."/>
            <person name="Tomita M."/>
            <person name="Numata K."/>
            <person name="Arakawa K."/>
        </authorList>
    </citation>
    <scope>NUCLEOTIDE SEQUENCE [LARGE SCALE GENOMIC DNA]</scope>
</reference>
<proteinExistence type="predicted"/>
<feature type="region of interest" description="Disordered" evidence="1">
    <location>
        <begin position="16"/>
        <end position="42"/>
    </location>
</feature>
<evidence type="ECO:0000256" key="1">
    <source>
        <dbReference type="SAM" id="MobiDB-lite"/>
    </source>
</evidence>
<comment type="caution">
    <text evidence="2">The sequence shown here is derived from an EMBL/GenBank/DDBJ whole genome shotgun (WGS) entry which is preliminary data.</text>
</comment>